<dbReference type="InterPro" id="IPR055397">
    <property type="entry name" value="TraK_C"/>
</dbReference>
<dbReference type="AlphaFoldDB" id="A0A2L1KUG6"/>
<organism evidence="3">
    <name type="scientific">Proteus mirabilis</name>
    <dbReference type="NCBI Taxonomy" id="584"/>
    <lineage>
        <taxon>Bacteria</taxon>
        <taxon>Pseudomonadati</taxon>
        <taxon>Pseudomonadota</taxon>
        <taxon>Gammaproteobacteria</taxon>
        <taxon>Enterobacterales</taxon>
        <taxon>Morganellaceae</taxon>
        <taxon>Proteus</taxon>
    </lineage>
</organism>
<dbReference type="Pfam" id="PF23536">
    <property type="entry name" value="TraK_C"/>
    <property type="match status" value="1"/>
</dbReference>
<proteinExistence type="predicted"/>
<sequence>MINYQAKFNCKVLLLSLALSSFASAKTISVYGQDQQPSGGAENQSSSIKEIASDDLNIQPVPSSVISSKAKTNSRMTYTIRSGENTLIPVSLGQPNRIVTPFSEPVVQTIKKNEIKIRQEGNVIYFTAFKDNPVAMYITNKGDESKAISLSLHPQKRPPVEATLLLEKDDGNMAVYNSGKYYTPTASGNKDVADKWEKSDSYTRTITKLLRSVALGDVPAGYEIMGINNAGISIPNCAFRTNSPQDNIKYTFSEGQYLSGSNFGVIIGVAKNVGNTTVTVDESLCTHPRLAARALWSNNTLEPQQSTEAYFVIRKSNTAEETRSENSRPRLAE</sequence>
<geneLocation type="plasmid" evidence="3">
    <name>pPm60</name>
</geneLocation>
<evidence type="ECO:0000313" key="3">
    <source>
        <dbReference type="EMBL" id="AVE26207.1"/>
    </source>
</evidence>
<keyword evidence="1" id="KW-0732">Signal</keyword>
<protein>
    <submittedName>
        <fullName evidence="3">TraK</fullName>
    </submittedName>
</protein>
<dbReference type="EMBL" id="MG516911">
    <property type="protein sequence ID" value="AVE26207.1"/>
    <property type="molecule type" value="Genomic_DNA"/>
</dbReference>
<keyword evidence="3" id="KW-0614">Plasmid</keyword>
<feature type="chain" id="PRO_5014850070" evidence="1">
    <location>
        <begin position="26"/>
        <end position="333"/>
    </location>
</feature>
<dbReference type="GeneID" id="93396190"/>
<feature type="domain" description="TraK C-terminal" evidence="2">
    <location>
        <begin position="196"/>
        <end position="312"/>
    </location>
</feature>
<reference evidence="3" key="1">
    <citation type="journal article" date="2018" name="Antimicrob. Agents Chemother.">
        <title>Characterization of the complete nucleotide sequences of IMP-4-encoding plasmids, belonging to diverse Inc families, recovered from Enterobacteriaceae of wildlife origin.</title>
        <authorList>
            <person name="Dolejska M."/>
            <person name="Papagiannitsis C.C."/>
            <person name="Pratova H."/>
            <person name="Medvecky M."/>
            <person name="Davidova Gerzova L."/>
            <person name="Valcek A."/>
        </authorList>
    </citation>
    <scope>NUCLEOTIDE SEQUENCE</scope>
    <source>
        <plasmid evidence="3">pPm60</plasmid>
    </source>
</reference>
<feature type="signal peptide" evidence="1">
    <location>
        <begin position="1"/>
        <end position="25"/>
    </location>
</feature>
<evidence type="ECO:0000256" key="1">
    <source>
        <dbReference type="SAM" id="SignalP"/>
    </source>
</evidence>
<dbReference type="RefSeq" id="WP_023159934.1">
    <property type="nucleotide sequence ID" value="NZ_JAFHGO020000005.1"/>
</dbReference>
<accession>A0A2L1KUG6</accession>
<name>A0A2L1KUG6_PROMI</name>
<evidence type="ECO:0000259" key="2">
    <source>
        <dbReference type="Pfam" id="PF23536"/>
    </source>
</evidence>